<dbReference type="EMBL" id="WISB01000198">
    <property type="protein sequence ID" value="MQW73252.1"/>
    <property type="molecule type" value="Genomic_DNA"/>
</dbReference>
<comment type="caution">
    <text evidence="2">The sequence shown here is derived from an EMBL/GenBank/DDBJ whole genome shotgun (WGS) entry which is preliminary data.</text>
</comment>
<sequence length="214" mass="23343">MSVGGPLTMLQAFRFGESDRDHVSRLLHWADFPNSARIVDLGAGSGGVAAHMAALRPDLRFCLVDLDETKLAASSFEKHIANITQVPEPDGAFDAAICCYAMGYAPSDALWSEISRLLRPGGTVFIVDMVPKDATIPKLSLFGYEIRSRGMVEEAAQSVGLIPDVYIEPYDSGDWGRSVFSDAFDVFFGDLRPAIWCWRAPETKTVAHPSTTQA</sequence>
<dbReference type="InterPro" id="IPR029063">
    <property type="entry name" value="SAM-dependent_MTases_sf"/>
</dbReference>
<dbReference type="InterPro" id="IPR013216">
    <property type="entry name" value="Methyltransf_11"/>
</dbReference>
<keyword evidence="2" id="KW-0489">Methyltransferase</keyword>
<accession>A0A6G1WUA9</accession>
<keyword evidence="2" id="KW-0808">Transferase</keyword>
<dbReference type="AlphaFoldDB" id="A0A6G1WUA9"/>
<reference evidence="2" key="1">
    <citation type="journal article" date="2013" name="Genome Biol.">
        <title>Comparative genomics of the core and accessory genomes of 48 Sinorhizobium strains comprising five genospecies.</title>
        <authorList>
            <person name="Sugawara M."/>
            <person name="Epstein B."/>
            <person name="Badgley B.D."/>
            <person name="Unno T."/>
            <person name="Xu L."/>
            <person name="Reese J."/>
            <person name="Gyaneshwar P."/>
            <person name="Denny R."/>
            <person name="Mudge J."/>
            <person name="Bharti A.K."/>
            <person name="Farmer A.D."/>
            <person name="May G.D."/>
            <person name="Woodward J.E."/>
            <person name="Medigue C."/>
            <person name="Vallenet D."/>
            <person name="Lajus A."/>
            <person name="Rouy Z."/>
            <person name="Martinez-Vaz B."/>
            <person name="Tiffin P."/>
            <person name="Young N.D."/>
            <person name="Sadowsky M.J."/>
        </authorList>
    </citation>
    <scope>NUCLEOTIDE SEQUENCE</scope>
    <source>
        <strain evidence="2">M1</strain>
    </source>
</reference>
<name>A0A6G1WUA9_9HYPH</name>
<dbReference type="SUPFAM" id="SSF53335">
    <property type="entry name" value="S-adenosyl-L-methionine-dependent methyltransferases"/>
    <property type="match status" value="1"/>
</dbReference>
<dbReference type="GO" id="GO:0032259">
    <property type="term" value="P:methylation"/>
    <property type="evidence" value="ECO:0007669"/>
    <property type="project" value="UniProtKB-KW"/>
</dbReference>
<dbReference type="Gene3D" id="3.40.50.150">
    <property type="entry name" value="Vaccinia Virus protein VP39"/>
    <property type="match status" value="1"/>
</dbReference>
<gene>
    <name evidence="2" type="ORF">GHJ91_30355</name>
</gene>
<proteinExistence type="predicted"/>
<organism evidence="2">
    <name type="scientific">Sinorhizobium medicae</name>
    <dbReference type="NCBI Taxonomy" id="110321"/>
    <lineage>
        <taxon>Bacteria</taxon>
        <taxon>Pseudomonadati</taxon>
        <taxon>Pseudomonadota</taxon>
        <taxon>Alphaproteobacteria</taxon>
        <taxon>Hyphomicrobiales</taxon>
        <taxon>Rhizobiaceae</taxon>
        <taxon>Sinorhizobium/Ensifer group</taxon>
        <taxon>Sinorhizobium</taxon>
    </lineage>
</organism>
<dbReference type="Pfam" id="PF08241">
    <property type="entry name" value="Methyltransf_11"/>
    <property type="match status" value="1"/>
</dbReference>
<feature type="domain" description="Methyltransferase type 11" evidence="1">
    <location>
        <begin position="39"/>
        <end position="126"/>
    </location>
</feature>
<evidence type="ECO:0000259" key="1">
    <source>
        <dbReference type="Pfam" id="PF08241"/>
    </source>
</evidence>
<dbReference type="CDD" id="cd02440">
    <property type="entry name" value="AdoMet_MTases"/>
    <property type="match status" value="1"/>
</dbReference>
<evidence type="ECO:0000313" key="2">
    <source>
        <dbReference type="EMBL" id="MQW73252.1"/>
    </source>
</evidence>
<protein>
    <submittedName>
        <fullName evidence="2">Methyltransferase domain-containing protein</fullName>
    </submittedName>
</protein>
<dbReference type="GO" id="GO:0008757">
    <property type="term" value="F:S-adenosylmethionine-dependent methyltransferase activity"/>
    <property type="evidence" value="ECO:0007669"/>
    <property type="project" value="InterPro"/>
</dbReference>
<dbReference type="OMA" id="CCYAMGY"/>